<dbReference type="Gene3D" id="2.30.30.100">
    <property type="match status" value="1"/>
</dbReference>
<dbReference type="InterPro" id="IPR010920">
    <property type="entry name" value="LSM_dom_sf"/>
</dbReference>
<dbReference type="GO" id="GO:0005737">
    <property type="term" value="C:cytoplasm"/>
    <property type="evidence" value="ECO:0007669"/>
    <property type="project" value="UniProtKB-SubCell"/>
</dbReference>
<dbReference type="InterPro" id="IPR047575">
    <property type="entry name" value="Sm"/>
</dbReference>
<dbReference type="GO" id="GO:0071013">
    <property type="term" value="C:catalytic step 2 spliceosome"/>
    <property type="evidence" value="ECO:0007669"/>
    <property type="project" value="TreeGrafter"/>
</dbReference>
<comment type="subcellular location">
    <subcellularLocation>
        <location evidence="2">Cytoplasm</location>
    </subcellularLocation>
    <subcellularLocation>
        <location evidence="1">Nucleus</location>
    </subcellularLocation>
</comment>
<evidence type="ECO:0000313" key="14">
    <source>
        <dbReference type="Proteomes" id="UP000509704"/>
    </source>
</evidence>
<dbReference type="GO" id="GO:0000398">
    <property type="term" value="P:mRNA splicing, via spliceosome"/>
    <property type="evidence" value="ECO:0007669"/>
    <property type="project" value="TreeGrafter"/>
</dbReference>
<evidence type="ECO:0000256" key="2">
    <source>
        <dbReference type="ARBA" id="ARBA00004496"/>
    </source>
</evidence>
<comment type="similarity">
    <text evidence="3">Belongs to the snRNP SmB/SmN family.</text>
</comment>
<dbReference type="GeneID" id="59234871"/>
<dbReference type="PANTHER" id="PTHR10701:SF0">
    <property type="entry name" value="SMALL NUCLEAR RIBONUCLEOPROTEIN-ASSOCIATED PROTEIN B"/>
    <property type="match status" value="1"/>
</dbReference>
<dbReference type="KEGG" id="zmk:HG535_0B02490"/>
<keyword evidence="9" id="KW-0687">Ribonucleoprotein</keyword>
<dbReference type="FunFam" id="2.30.30.100:FF:000079">
    <property type="entry name" value="Sm B"/>
    <property type="match status" value="1"/>
</dbReference>
<dbReference type="SUPFAM" id="SSF50182">
    <property type="entry name" value="Sm-like ribonucleoproteins"/>
    <property type="match status" value="1"/>
</dbReference>
<evidence type="ECO:0000259" key="12">
    <source>
        <dbReference type="PROSITE" id="PS52002"/>
    </source>
</evidence>
<dbReference type="GO" id="GO:0046540">
    <property type="term" value="C:U4/U6 x U5 tri-snRNP complex"/>
    <property type="evidence" value="ECO:0007669"/>
    <property type="project" value="TreeGrafter"/>
</dbReference>
<dbReference type="RefSeq" id="XP_037142938.1">
    <property type="nucleotide sequence ID" value="XM_037287043.1"/>
</dbReference>
<dbReference type="OrthoDB" id="2020720at2759"/>
<evidence type="ECO:0000256" key="1">
    <source>
        <dbReference type="ARBA" id="ARBA00004123"/>
    </source>
</evidence>
<gene>
    <name evidence="13" type="ORF">HG535_0B02490</name>
</gene>
<evidence type="ECO:0000256" key="9">
    <source>
        <dbReference type="ARBA" id="ARBA00023274"/>
    </source>
</evidence>
<evidence type="ECO:0000256" key="5">
    <source>
        <dbReference type="ARBA" id="ARBA00022664"/>
    </source>
</evidence>
<keyword evidence="7" id="KW-0508">mRNA splicing</keyword>
<keyword evidence="14" id="KW-1185">Reference proteome</keyword>
<proteinExistence type="inferred from homology"/>
<dbReference type="GO" id="GO:0005686">
    <property type="term" value="C:U2 snRNP"/>
    <property type="evidence" value="ECO:0007669"/>
    <property type="project" value="TreeGrafter"/>
</dbReference>
<dbReference type="CDD" id="cd01717">
    <property type="entry name" value="Sm_B"/>
    <property type="match status" value="1"/>
</dbReference>
<evidence type="ECO:0000256" key="3">
    <source>
        <dbReference type="ARBA" id="ARBA00009123"/>
    </source>
</evidence>
<evidence type="ECO:0000256" key="4">
    <source>
        <dbReference type="ARBA" id="ARBA00022490"/>
    </source>
</evidence>
<name>A0A7H9AXS1_ZYGMR</name>
<evidence type="ECO:0000256" key="10">
    <source>
        <dbReference type="ARBA" id="ARBA00041355"/>
    </source>
</evidence>
<dbReference type="PANTHER" id="PTHR10701">
    <property type="entry name" value="SMALL NUCLEAR RIBONUCLEOPROTEIN-ASSOCIATED PROTEIN B AND N"/>
    <property type="match status" value="1"/>
</dbReference>
<protein>
    <recommendedName>
        <fullName evidence="10">Sm protein B</fullName>
    </recommendedName>
</protein>
<dbReference type="Pfam" id="PF01423">
    <property type="entry name" value="LSM"/>
    <property type="match status" value="1"/>
</dbReference>
<keyword evidence="8" id="KW-0539">Nucleus</keyword>
<keyword evidence="5" id="KW-0507">mRNA processing</keyword>
<feature type="region of interest" description="Disordered" evidence="11">
    <location>
        <begin position="95"/>
        <end position="164"/>
    </location>
</feature>
<evidence type="ECO:0000256" key="7">
    <source>
        <dbReference type="ARBA" id="ARBA00023187"/>
    </source>
</evidence>
<organism evidence="13 14">
    <name type="scientific">Zygotorulaspora mrakii</name>
    <name type="common">Zygosaccharomyces mrakii</name>
    <dbReference type="NCBI Taxonomy" id="42260"/>
    <lineage>
        <taxon>Eukaryota</taxon>
        <taxon>Fungi</taxon>
        <taxon>Dikarya</taxon>
        <taxon>Ascomycota</taxon>
        <taxon>Saccharomycotina</taxon>
        <taxon>Saccharomycetes</taxon>
        <taxon>Saccharomycetales</taxon>
        <taxon>Saccharomycetaceae</taxon>
        <taxon>Zygotorulaspora</taxon>
    </lineage>
</organism>
<evidence type="ECO:0000256" key="11">
    <source>
        <dbReference type="SAM" id="MobiDB-lite"/>
    </source>
</evidence>
<sequence length="164" mass="18752">MVKADVKNGSRLPDLIHHRLRVLTQDGRVYIGELMAFDKYMNMVLADCVEERIPKTQVAKLQDIKDGSTPKVEKRILGLTILRGEHVLTTVVESKPTLTKKDRLSGVKKQDKQLQKQKNQRSTKRQKVDPKSSNKVSKPTATSGRNNDEIPRRKFQPPPGFKRR</sequence>
<feature type="compositionally biased region" description="Polar residues" evidence="11">
    <location>
        <begin position="133"/>
        <end position="145"/>
    </location>
</feature>
<dbReference type="PROSITE" id="PS52002">
    <property type="entry name" value="SM"/>
    <property type="match status" value="1"/>
</dbReference>
<reference evidence="13 14" key="1">
    <citation type="submission" date="2020-07" db="EMBL/GenBank/DDBJ databases">
        <title>The yeast mating-type switching endonuclease HO is a domesticated member of an unorthodox homing genetic element family.</title>
        <authorList>
            <person name="Coughlan A.Y."/>
            <person name="Lombardi L."/>
            <person name="Braun-Galleani S."/>
            <person name="Martos A.R."/>
            <person name="Galeote V."/>
            <person name="Bigey F."/>
            <person name="Dequin S."/>
            <person name="Byrne K.P."/>
            <person name="Wolfe K.H."/>
        </authorList>
    </citation>
    <scope>NUCLEOTIDE SEQUENCE [LARGE SCALE GENOMIC DNA]</scope>
    <source>
        <strain evidence="13 14">NRRL Y-6702</strain>
    </source>
</reference>
<dbReference type="GO" id="GO:0071004">
    <property type="term" value="C:U2-type prespliceosome"/>
    <property type="evidence" value="ECO:0007669"/>
    <property type="project" value="TreeGrafter"/>
</dbReference>
<keyword evidence="6" id="KW-0694">RNA-binding</keyword>
<dbReference type="GO" id="GO:0005682">
    <property type="term" value="C:U5 snRNP"/>
    <property type="evidence" value="ECO:0007669"/>
    <property type="project" value="TreeGrafter"/>
</dbReference>
<dbReference type="GO" id="GO:0003723">
    <property type="term" value="F:RNA binding"/>
    <property type="evidence" value="ECO:0007669"/>
    <property type="project" value="UniProtKB-KW"/>
</dbReference>
<dbReference type="Proteomes" id="UP000509704">
    <property type="component" value="Chromosome 2"/>
</dbReference>
<evidence type="ECO:0000256" key="6">
    <source>
        <dbReference type="ARBA" id="ARBA00022884"/>
    </source>
</evidence>
<dbReference type="SMART" id="SM00651">
    <property type="entry name" value="Sm"/>
    <property type="match status" value="1"/>
</dbReference>
<dbReference type="AlphaFoldDB" id="A0A7H9AXS1"/>
<dbReference type="GO" id="GO:0005687">
    <property type="term" value="C:U4 snRNP"/>
    <property type="evidence" value="ECO:0007669"/>
    <property type="project" value="TreeGrafter"/>
</dbReference>
<dbReference type="GO" id="GO:0070990">
    <property type="term" value="F:snRNP binding"/>
    <property type="evidence" value="ECO:0007669"/>
    <property type="project" value="TreeGrafter"/>
</dbReference>
<dbReference type="InterPro" id="IPR001163">
    <property type="entry name" value="Sm_dom_euk/arc"/>
</dbReference>
<evidence type="ECO:0000256" key="8">
    <source>
        <dbReference type="ARBA" id="ARBA00023242"/>
    </source>
</evidence>
<dbReference type="GO" id="GO:0005685">
    <property type="term" value="C:U1 snRNP"/>
    <property type="evidence" value="ECO:0007669"/>
    <property type="project" value="TreeGrafter"/>
</dbReference>
<dbReference type="EMBL" id="CP058605">
    <property type="protein sequence ID" value="QLG71210.1"/>
    <property type="molecule type" value="Genomic_DNA"/>
</dbReference>
<feature type="domain" description="Sm" evidence="12">
    <location>
        <begin position="7"/>
        <end position="96"/>
    </location>
</feature>
<dbReference type="InterPro" id="IPR050914">
    <property type="entry name" value="snRNP_SmB/NAA38-like"/>
</dbReference>
<accession>A0A7H9AXS1</accession>
<keyword evidence="4" id="KW-0963">Cytoplasm</keyword>
<feature type="compositionally biased region" description="Basic and acidic residues" evidence="11">
    <location>
        <begin position="99"/>
        <end position="114"/>
    </location>
</feature>
<evidence type="ECO:0000313" key="13">
    <source>
        <dbReference type="EMBL" id="QLG71210.1"/>
    </source>
</evidence>